<sequence>MYPSKSAPASRRTSNYSAHPEDFENDERMEEDPCSLAPALSIGAISAITGVSCYDDDDEEEEEEIKGNVIGLPECEEGRGDVDAMDNSECADEIKTEATSLFSGPSSPAGNAFSSPLISQRAQSEPLQPAPSVNQENSHNELESSQPISNQKRRQRLRLRKRSKKRRPKSKLNDITYDSLASKVQKLTSALTFYPSSRVPRKRSLPPYHDRAFQLAKELSVTEKTYVNSLRLLLLSHHDNPEHNESLHAEVTRLISPLYTQHATLLQTALTRVASWERAALNAAAARTHFQSALAGVHKAQRIRCKRVARQIKAGRQRKTPKSISRDGGCNEGDYPNDDNDEISDSSTSVSGVPRSSFRNELPASIEDNRNRTPPAEGCNLTASSSTSCSSIYPSSFEISDGEGSRRSNTPPPDLVSAEKELHETTRCLAEVARIADIYRPALQDNLVSSYEVFVSGIPTLHHKHISSSVENKDSDRSNNHLSSLALLRIPLRRIWYYQQVFKRLLEVQGNENPDRDDTSALVSWLSNAIEQWESVYKRAESYTIVAEFCQDYQLNTNASERCHRRACSAALLNSLLSEPHSKLIRVGFLEKMSSRGRGYQSRIALLLNDRLVYCGRVSGSSNMQLKVRAILFPPLFFLPYLSNHVPIFEWCKSATNGNSKKSIKFSQMHNFHVR</sequence>
<proteinExistence type="predicted"/>
<keyword evidence="3" id="KW-1185">Reference proteome</keyword>
<feature type="compositionally biased region" description="Low complexity" evidence="1">
    <location>
        <begin position="345"/>
        <end position="357"/>
    </location>
</feature>
<dbReference type="InterPro" id="IPR035899">
    <property type="entry name" value="DBL_dom_sf"/>
</dbReference>
<feature type="region of interest" description="Disordered" evidence="1">
    <location>
        <begin position="1"/>
        <end position="34"/>
    </location>
</feature>
<dbReference type="Proteomes" id="UP000278807">
    <property type="component" value="Unassembled WGS sequence"/>
</dbReference>
<name>A0A0R3TQF6_RODNA</name>
<feature type="compositionally biased region" description="Basic residues" evidence="1">
    <location>
        <begin position="309"/>
        <end position="321"/>
    </location>
</feature>
<dbReference type="EMBL" id="UZAE01012742">
    <property type="protein sequence ID" value="VDO06430.1"/>
    <property type="molecule type" value="Genomic_DNA"/>
</dbReference>
<dbReference type="SUPFAM" id="SSF48065">
    <property type="entry name" value="DBL homology domain (DH-domain)"/>
    <property type="match status" value="1"/>
</dbReference>
<reference evidence="4" key="1">
    <citation type="submission" date="2017-02" db="UniProtKB">
        <authorList>
            <consortium name="WormBaseParasite"/>
        </authorList>
    </citation>
    <scope>IDENTIFICATION</scope>
</reference>
<gene>
    <name evidence="2" type="ORF">HNAJ_LOCUS9771</name>
</gene>
<dbReference type="Gene3D" id="2.30.29.30">
    <property type="entry name" value="Pleckstrin-homology domain (PH domain)/Phosphotyrosine-binding domain (PTB)"/>
    <property type="match status" value="1"/>
</dbReference>
<feature type="region of interest" description="Disordered" evidence="1">
    <location>
        <begin position="100"/>
        <end position="174"/>
    </location>
</feature>
<feature type="region of interest" description="Disordered" evidence="1">
    <location>
        <begin position="54"/>
        <end position="84"/>
    </location>
</feature>
<protein>
    <submittedName>
        <fullName evidence="4">DH domain-containing protein</fullName>
    </submittedName>
</protein>
<feature type="compositionally biased region" description="Acidic residues" evidence="1">
    <location>
        <begin position="23"/>
        <end position="33"/>
    </location>
</feature>
<evidence type="ECO:0000313" key="3">
    <source>
        <dbReference type="Proteomes" id="UP000278807"/>
    </source>
</evidence>
<accession>A0A0R3TQF6</accession>
<feature type="compositionally biased region" description="Polar residues" evidence="1">
    <location>
        <begin position="100"/>
        <end position="150"/>
    </location>
</feature>
<feature type="compositionally biased region" description="Acidic residues" evidence="1">
    <location>
        <begin position="54"/>
        <end position="64"/>
    </location>
</feature>
<feature type="region of interest" description="Disordered" evidence="1">
    <location>
        <begin position="309"/>
        <end position="420"/>
    </location>
</feature>
<evidence type="ECO:0000256" key="1">
    <source>
        <dbReference type="SAM" id="MobiDB-lite"/>
    </source>
</evidence>
<feature type="compositionally biased region" description="Acidic residues" evidence="1">
    <location>
        <begin position="335"/>
        <end position="344"/>
    </location>
</feature>
<feature type="compositionally biased region" description="Low complexity" evidence="1">
    <location>
        <begin position="384"/>
        <end position="396"/>
    </location>
</feature>
<dbReference type="WBParaSite" id="HNAJ_0000977601-mRNA-1">
    <property type="protein sequence ID" value="HNAJ_0000977601-mRNA-1"/>
    <property type="gene ID" value="HNAJ_0000977601"/>
</dbReference>
<reference evidence="2 3" key="2">
    <citation type="submission" date="2018-11" db="EMBL/GenBank/DDBJ databases">
        <authorList>
            <consortium name="Pathogen Informatics"/>
        </authorList>
    </citation>
    <scope>NUCLEOTIDE SEQUENCE [LARGE SCALE GENOMIC DNA]</scope>
</reference>
<evidence type="ECO:0000313" key="4">
    <source>
        <dbReference type="WBParaSite" id="HNAJ_0000977601-mRNA-1"/>
    </source>
</evidence>
<organism evidence="4">
    <name type="scientific">Rodentolepis nana</name>
    <name type="common">Dwarf tapeworm</name>
    <name type="synonym">Hymenolepis nana</name>
    <dbReference type="NCBI Taxonomy" id="102285"/>
    <lineage>
        <taxon>Eukaryota</taxon>
        <taxon>Metazoa</taxon>
        <taxon>Spiralia</taxon>
        <taxon>Lophotrochozoa</taxon>
        <taxon>Platyhelminthes</taxon>
        <taxon>Cestoda</taxon>
        <taxon>Eucestoda</taxon>
        <taxon>Cyclophyllidea</taxon>
        <taxon>Hymenolepididae</taxon>
        <taxon>Rodentolepis</taxon>
    </lineage>
</organism>
<dbReference type="AlphaFoldDB" id="A0A0R3TQF6"/>
<dbReference type="OrthoDB" id="6253359at2759"/>
<dbReference type="InterPro" id="IPR011993">
    <property type="entry name" value="PH-like_dom_sf"/>
</dbReference>
<evidence type="ECO:0000313" key="2">
    <source>
        <dbReference type="EMBL" id="VDO06430.1"/>
    </source>
</evidence>
<feature type="compositionally biased region" description="Basic residues" evidence="1">
    <location>
        <begin position="151"/>
        <end position="170"/>
    </location>
</feature>
<dbReference type="STRING" id="102285.A0A0R3TQF6"/>